<dbReference type="GO" id="GO:0035025">
    <property type="term" value="P:positive regulation of Rho protein signal transduction"/>
    <property type="evidence" value="ECO:0007669"/>
    <property type="project" value="TreeGrafter"/>
</dbReference>
<keyword evidence="4" id="KW-0297">G-protein coupled receptor</keyword>
<keyword evidence="3 9" id="KW-1133">Transmembrane helix</keyword>
<keyword evidence="8" id="KW-0807">Transducer</keyword>
<evidence type="ECO:0000256" key="7">
    <source>
        <dbReference type="ARBA" id="ARBA00023180"/>
    </source>
</evidence>
<evidence type="ECO:0000256" key="3">
    <source>
        <dbReference type="ARBA" id="ARBA00022989"/>
    </source>
</evidence>
<dbReference type="InterPro" id="IPR000276">
    <property type="entry name" value="GPCR_Rhodpsn"/>
</dbReference>
<dbReference type="Pfam" id="PF00001">
    <property type="entry name" value="7tm_1"/>
    <property type="match status" value="1"/>
</dbReference>
<feature type="transmembrane region" description="Helical" evidence="9">
    <location>
        <begin position="256"/>
        <end position="277"/>
    </location>
</feature>
<proteinExistence type="predicted"/>
<comment type="caution">
    <text evidence="11">The sequence shown here is derived from an EMBL/GenBank/DDBJ whole genome shotgun (WGS) entry which is preliminary data.</text>
</comment>
<feature type="transmembrane region" description="Helical" evidence="9">
    <location>
        <begin position="222"/>
        <end position="244"/>
    </location>
</feature>
<dbReference type="EMBL" id="BRZM01000030">
    <property type="protein sequence ID" value="GLD57384.1"/>
    <property type="molecule type" value="Genomic_DNA"/>
</dbReference>
<comment type="subcellular location">
    <subcellularLocation>
        <location evidence="1">Membrane</location>
        <topology evidence="1">Multi-pass membrane protein</topology>
    </subcellularLocation>
</comment>
<name>A0AAD3MPG1_LATJO</name>
<keyword evidence="2 9" id="KW-0812">Transmembrane</keyword>
<dbReference type="SUPFAM" id="SSF81321">
    <property type="entry name" value="Family A G protein-coupled receptor-like"/>
    <property type="match status" value="1"/>
</dbReference>
<organism evidence="11 12">
    <name type="scientific">Lates japonicus</name>
    <name type="common">Japanese lates</name>
    <dbReference type="NCBI Taxonomy" id="270547"/>
    <lineage>
        <taxon>Eukaryota</taxon>
        <taxon>Metazoa</taxon>
        <taxon>Chordata</taxon>
        <taxon>Craniata</taxon>
        <taxon>Vertebrata</taxon>
        <taxon>Euteleostomi</taxon>
        <taxon>Actinopterygii</taxon>
        <taxon>Neopterygii</taxon>
        <taxon>Teleostei</taxon>
        <taxon>Neoteleostei</taxon>
        <taxon>Acanthomorphata</taxon>
        <taxon>Carangaria</taxon>
        <taxon>Carangaria incertae sedis</taxon>
        <taxon>Centropomidae</taxon>
        <taxon>Lates</taxon>
    </lineage>
</organism>
<dbReference type="PROSITE" id="PS50262">
    <property type="entry name" value="G_PROTEIN_RECEP_F1_2"/>
    <property type="match status" value="1"/>
</dbReference>
<dbReference type="GO" id="GO:0007200">
    <property type="term" value="P:phospholipase C-activating G protein-coupled receptor signaling pathway"/>
    <property type="evidence" value="ECO:0007669"/>
    <property type="project" value="TreeGrafter"/>
</dbReference>
<dbReference type="InterPro" id="IPR017452">
    <property type="entry name" value="GPCR_Rhodpsn_7TM"/>
</dbReference>
<protein>
    <submittedName>
        <fullName evidence="11">G-protein coupled receptor 42-like protein</fullName>
    </submittedName>
</protein>
<evidence type="ECO:0000256" key="2">
    <source>
        <dbReference type="ARBA" id="ARBA00022692"/>
    </source>
</evidence>
<feature type="transmembrane region" description="Helical" evidence="9">
    <location>
        <begin position="30"/>
        <end position="57"/>
    </location>
</feature>
<dbReference type="Proteomes" id="UP001279410">
    <property type="component" value="Unassembled WGS sequence"/>
</dbReference>
<evidence type="ECO:0000256" key="5">
    <source>
        <dbReference type="ARBA" id="ARBA00023136"/>
    </source>
</evidence>
<keyword evidence="5 9" id="KW-0472">Membrane</keyword>
<dbReference type="AlphaFoldDB" id="A0AAD3MPG1"/>
<sequence length="291" mass="32090">MFLHVNPRSQNLTFNLSEPLEDMFGHCGDLIAGIIVWASLSALCSLVGCPACIAVLWELFQKHKAGAPVTPNDVFMLSLTIMDLVFLFFVPFGLCNFLLWEIRSVQMLSSFLYSFNLAGRPLLTACICLDCYLAVVHPVTYRTNKSLLPRVLMVAAVCAITMVQGTVFIVSDDLDHSPWAMFVYVIALPVIVISDASILWTLKKSYRGGGDLHPRKKKALQIITNSMVMTVISYVPPVLVYTLGQLIISDDKEYECFLAIPILITPTAGSAIMPLLYLGNLGSLKCPCCMV</sequence>
<keyword evidence="7" id="KW-0325">Glycoprotein</keyword>
<evidence type="ECO:0000256" key="1">
    <source>
        <dbReference type="ARBA" id="ARBA00004141"/>
    </source>
</evidence>
<accession>A0AAD3MPG1</accession>
<dbReference type="GO" id="GO:0004930">
    <property type="term" value="F:G protein-coupled receptor activity"/>
    <property type="evidence" value="ECO:0007669"/>
    <property type="project" value="UniProtKB-KW"/>
</dbReference>
<dbReference type="Gene3D" id="1.20.1070.10">
    <property type="entry name" value="Rhodopsin 7-helix transmembrane proteins"/>
    <property type="match status" value="1"/>
</dbReference>
<keyword evidence="6 11" id="KW-0675">Receptor</keyword>
<evidence type="ECO:0000313" key="11">
    <source>
        <dbReference type="EMBL" id="GLD57384.1"/>
    </source>
</evidence>
<evidence type="ECO:0000256" key="4">
    <source>
        <dbReference type="ARBA" id="ARBA00023040"/>
    </source>
</evidence>
<evidence type="ECO:0000256" key="8">
    <source>
        <dbReference type="ARBA" id="ARBA00023224"/>
    </source>
</evidence>
<feature type="transmembrane region" description="Helical" evidence="9">
    <location>
        <begin position="147"/>
        <end position="170"/>
    </location>
</feature>
<dbReference type="PANTHER" id="PTHR24232">
    <property type="entry name" value="G-PROTEIN COUPLED RECEPTOR"/>
    <property type="match status" value="1"/>
</dbReference>
<evidence type="ECO:0000259" key="10">
    <source>
        <dbReference type="PROSITE" id="PS50262"/>
    </source>
</evidence>
<feature type="domain" description="G-protein coupled receptors family 1 profile" evidence="10">
    <location>
        <begin position="51"/>
        <end position="277"/>
    </location>
</feature>
<feature type="transmembrane region" description="Helical" evidence="9">
    <location>
        <begin position="182"/>
        <end position="202"/>
    </location>
</feature>
<feature type="transmembrane region" description="Helical" evidence="9">
    <location>
        <begin position="77"/>
        <end position="99"/>
    </location>
</feature>
<dbReference type="PANTHER" id="PTHR24232:SF107">
    <property type="entry name" value="HYDROXYCARBOXYLIC ACID RECEPTOR 2-LIKE"/>
    <property type="match status" value="1"/>
</dbReference>
<evidence type="ECO:0000256" key="6">
    <source>
        <dbReference type="ARBA" id="ARBA00023170"/>
    </source>
</evidence>
<reference evidence="11" key="1">
    <citation type="submission" date="2022-08" db="EMBL/GenBank/DDBJ databases">
        <title>Genome sequencing of akame (Lates japonicus).</title>
        <authorList>
            <person name="Hashiguchi Y."/>
            <person name="Takahashi H."/>
        </authorList>
    </citation>
    <scope>NUCLEOTIDE SEQUENCE</scope>
    <source>
        <strain evidence="11">Kochi</strain>
    </source>
</reference>
<evidence type="ECO:0000256" key="9">
    <source>
        <dbReference type="SAM" id="Phobius"/>
    </source>
</evidence>
<dbReference type="GO" id="GO:0005886">
    <property type="term" value="C:plasma membrane"/>
    <property type="evidence" value="ECO:0007669"/>
    <property type="project" value="TreeGrafter"/>
</dbReference>
<evidence type="ECO:0000313" key="12">
    <source>
        <dbReference type="Proteomes" id="UP001279410"/>
    </source>
</evidence>
<keyword evidence="12" id="KW-1185">Reference proteome</keyword>
<gene>
    <name evidence="11" type="ORF">AKAME5_000961400</name>
</gene>